<name>A0A9X9Q1L6_GULGU</name>
<accession>A0A9X9Q1L6</accession>
<dbReference type="EMBL" id="CYRY02019658">
    <property type="protein sequence ID" value="VCW96835.1"/>
    <property type="molecule type" value="Genomic_DNA"/>
</dbReference>
<feature type="compositionally biased region" description="Basic and acidic residues" evidence="1">
    <location>
        <begin position="42"/>
        <end position="57"/>
    </location>
</feature>
<feature type="region of interest" description="Disordered" evidence="1">
    <location>
        <begin position="124"/>
        <end position="156"/>
    </location>
</feature>
<feature type="compositionally biased region" description="Basic and acidic residues" evidence="1">
    <location>
        <begin position="124"/>
        <end position="145"/>
    </location>
</feature>
<keyword evidence="3" id="KW-1185">Reference proteome</keyword>
<organism evidence="2 3">
    <name type="scientific">Gulo gulo</name>
    <name type="common">Wolverine</name>
    <name type="synonym">Gluton</name>
    <dbReference type="NCBI Taxonomy" id="48420"/>
    <lineage>
        <taxon>Eukaryota</taxon>
        <taxon>Metazoa</taxon>
        <taxon>Chordata</taxon>
        <taxon>Craniata</taxon>
        <taxon>Vertebrata</taxon>
        <taxon>Euteleostomi</taxon>
        <taxon>Mammalia</taxon>
        <taxon>Eutheria</taxon>
        <taxon>Laurasiatheria</taxon>
        <taxon>Carnivora</taxon>
        <taxon>Caniformia</taxon>
        <taxon>Musteloidea</taxon>
        <taxon>Mustelidae</taxon>
        <taxon>Guloninae</taxon>
        <taxon>Gulo</taxon>
    </lineage>
</organism>
<comment type="caution">
    <text evidence="2">The sequence shown here is derived from an EMBL/GenBank/DDBJ whole genome shotgun (WGS) entry which is preliminary data.</text>
</comment>
<reference evidence="2 3" key="1">
    <citation type="submission" date="2018-10" db="EMBL/GenBank/DDBJ databases">
        <authorList>
            <person name="Ekblom R."/>
            <person name="Jareborg N."/>
        </authorList>
    </citation>
    <scope>NUCLEOTIDE SEQUENCE [LARGE SCALE GENOMIC DNA]</scope>
    <source>
        <tissue evidence="2">Muscle</tissue>
    </source>
</reference>
<gene>
    <name evidence="2" type="ORF">BN2614_LOCUS2</name>
</gene>
<evidence type="ECO:0000256" key="1">
    <source>
        <dbReference type="SAM" id="MobiDB-lite"/>
    </source>
</evidence>
<protein>
    <submittedName>
        <fullName evidence="2">Uncharacterized protein</fullName>
    </submittedName>
</protein>
<dbReference type="Proteomes" id="UP000269945">
    <property type="component" value="Unassembled WGS sequence"/>
</dbReference>
<proteinExistence type="predicted"/>
<sequence length="156" mass="17218">LPLPTAPSPASPHLPEPLDDVRAEQRTSQPLQQVEQRQNARVHIEAPSRWGVGDREALSLPPPCIPGESPEALLGHQEDPSLSPRALQQKTLPCTQHRPRATHWLLTGQGDALLQWGLGEHDHQRVDLQRQSRAEKDAGDTEPRAKPGTKTSRPLP</sequence>
<feature type="compositionally biased region" description="Polar residues" evidence="1">
    <location>
        <begin position="26"/>
        <end position="39"/>
    </location>
</feature>
<dbReference type="AlphaFoldDB" id="A0A9X9Q1L6"/>
<feature type="compositionally biased region" description="Pro residues" evidence="1">
    <location>
        <begin position="1"/>
        <end position="15"/>
    </location>
</feature>
<evidence type="ECO:0000313" key="3">
    <source>
        <dbReference type="Proteomes" id="UP000269945"/>
    </source>
</evidence>
<feature type="region of interest" description="Disordered" evidence="1">
    <location>
        <begin position="1"/>
        <end position="99"/>
    </location>
</feature>
<evidence type="ECO:0000313" key="2">
    <source>
        <dbReference type="EMBL" id="VCW96835.1"/>
    </source>
</evidence>
<feature type="non-terminal residue" evidence="2">
    <location>
        <position position="1"/>
    </location>
</feature>